<dbReference type="PANTHER" id="PTHR46825:SF9">
    <property type="entry name" value="BETA-LACTAMASE-RELATED DOMAIN-CONTAINING PROTEIN"/>
    <property type="match status" value="1"/>
</dbReference>
<evidence type="ECO:0000256" key="1">
    <source>
        <dbReference type="SAM" id="Phobius"/>
    </source>
</evidence>
<evidence type="ECO:0000313" key="3">
    <source>
        <dbReference type="EMBL" id="PSK97008.1"/>
    </source>
</evidence>
<dbReference type="RefSeq" id="WP_106583418.1">
    <property type="nucleotide sequence ID" value="NZ_PYGA01000009.1"/>
</dbReference>
<feature type="transmembrane region" description="Helical" evidence="1">
    <location>
        <begin position="24"/>
        <end position="43"/>
    </location>
</feature>
<evidence type="ECO:0000259" key="2">
    <source>
        <dbReference type="Pfam" id="PF00144"/>
    </source>
</evidence>
<keyword evidence="1" id="KW-1133">Transmembrane helix</keyword>
<comment type="caution">
    <text evidence="3">The sequence shown here is derived from an EMBL/GenBank/DDBJ whole genome shotgun (WGS) entry which is preliminary data.</text>
</comment>
<name>A0A2P8DII8_9ACTN</name>
<dbReference type="SUPFAM" id="SSF56601">
    <property type="entry name" value="beta-lactamase/transpeptidase-like"/>
    <property type="match status" value="1"/>
</dbReference>
<dbReference type="InterPro" id="IPR050491">
    <property type="entry name" value="AmpC-like"/>
</dbReference>
<organism evidence="3 4">
    <name type="scientific">Murinocardiopsis flavida</name>
    <dbReference type="NCBI Taxonomy" id="645275"/>
    <lineage>
        <taxon>Bacteria</taxon>
        <taxon>Bacillati</taxon>
        <taxon>Actinomycetota</taxon>
        <taxon>Actinomycetes</taxon>
        <taxon>Streptosporangiales</taxon>
        <taxon>Nocardiopsidaceae</taxon>
        <taxon>Murinocardiopsis</taxon>
    </lineage>
</organism>
<dbReference type="Proteomes" id="UP000240542">
    <property type="component" value="Unassembled WGS sequence"/>
</dbReference>
<keyword evidence="1" id="KW-0472">Membrane</keyword>
<feature type="domain" description="Beta-lactamase-related" evidence="2">
    <location>
        <begin position="83"/>
        <end position="372"/>
    </location>
</feature>
<feature type="transmembrane region" description="Helical" evidence="1">
    <location>
        <begin position="468"/>
        <end position="488"/>
    </location>
</feature>
<feature type="transmembrane region" description="Helical" evidence="1">
    <location>
        <begin position="500"/>
        <end position="524"/>
    </location>
</feature>
<accession>A0A2P8DII8</accession>
<proteinExistence type="predicted"/>
<dbReference type="OrthoDB" id="3171327at2"/>
<feature type="transmembrane region" description="Helical" evidence="1">
    <location>
        <begin position="444"/>
        <end position="462"/>
    </location>
</feature>
<dbReference type="InterPro" id="IPR001466">
    <property type="entry name" value="Beta-lactam-related"/>
</dbReference>
<dbReference type="PANTHER" id="PTHR46825">
    <property type="entry name" value="D-ALANYL-D-ALANINE-CARBOXYPEPTIDASE/ENDOPEPTIDASE AMPH"/>
    <property type="match status" value="1"/>
</dbReference>
<gene>
    <name evidence="3" type="ORF">CLV63_10911</name>
</gene>
<protein>
    <submittedName>
        <fullName evidence="3">CubicO group peptidase (Beta-lactamase class C family)</fullName>
    </submittedName>
</protein>
<keyword evidence="1" id="KW-0812">Transmembrane</keyword>
<dbReference type="Gene3D" id="3.40.710.10">
    <property type="entry name" value="DD-peptidase/beta-lactamase superfamily"/>
    <property type="match status" value="1"/>
</dbReference>
<feature type="transmembrane region" description="Helical" evidence="1">
    <location>
        <begin position="403"/>
        <end position="423"/>
    </location>
</feature>
<keyword evidence="4" id="KW-1185">Reference proteome</keyword>
<dbReference type="InterPro" id="IPR012338">
    <property type="entry name" value="Beta-lactam/transpept-like"/>
</dbReference>
<reference evidence="3 4" key="1">
    <citation type="submission" date="2018-03" db="EMBL/GenBank/DDBJ databases">
        <title>Genomic Encyclopedia of Archaeal and Bacterial Type Strains, Phase II (KMG-II): from individual species to whole genera.</title>
        <authorList>
            <person name="Goeker M."/>
        </authorList>
    </citation>
    <scope>NUCLEOTIDE SEQUENCE [LARGE SCALE GENOMIC DNA]</scope>
    <source>
        <strain evidence="3 4">DSM 45312</strain>
    </source>
</reference>
<dbReference type="AlphaFoldDB" id="A0A2P8DII8"/>
<sequence>MATAPTAPTPPTAPPRAPRASGRAWLLALLVGLLTAALAYALMPVGSRGPLEFTGPEAVAEPVRASLDGVEHQVQALEVGRDTGTGREYVAAGEVGGPGGTAAPGPVTHFETGSVFKVFTAMTLADMVDKGELELDTTLGEVFDEVEFADPRMAGVTLEELATHRSGMPAVPTGYEAAGTGSMTMGMDPYRAMPSAEEGLAVTRLGARDEFAYSNLGFMVLGRALARVSGTDFPDLVRERIFDPVKMDDTFVLGADRAEVPEDTALPHREMGQRVQTWRAPDWAPAGVGTFTTADDLLRFGAAVRDGEAPGMAAVEPRAEAGGKVRIGLAWFTAKSPGGAVRTLHDGKTGGSSSLLAFDDDQVVVALSNSGQVSAGQAALAALGEQDIPLASEDPFVVDTGTAAASTLPLVVLPPLFALALMLRRRTLVGQRHLDRLRVVSMPLGAFALVLSGLTGFGWAIFPHALWAGAVGAVAAALTVGLSLAPALPTVRARWAWLRVAFFAVSVTASLLLIAFTGWTLAVLDS</sequence>
<evidence type="ECO:0000313" key="4">
    <source>
        <dbReference type="Proteomes" id="UP000240542"/>
    </source>
</evidence>
<dbReference type="Pfam" id="PF00144">
    <property type="entry name" value="Beta-lactamase"/>
    <property type="match status" value="1"/>
</dbReference>
<dbReference type="EMBL" id="PYGA01000009">
    <property type="protein sequence ID" value="PSK97008.1"/>
    <property type="molecule type" value="Genomic_DNA"/>
</dbReference>